<dbReference type="SUPFAM" id="SSF48366">
    <property type="entry name" value="Ras GEF"/>
    <property type="match status" value="1"/>
</dbReference>
<dbReference type="InParanoid" id="I1BPQ2"/>
<dbReference type="Gene3D" id="1.10.840.10">
    <property type="entry name" value="Ras guanine-nucleotide exchange factors catalytic domain"/>
    <property type="match status" value="1"/>
</dbReference>
<reference evidence="2 3" key="1">
    <citation type="journal article" date="2009" name="PLoS Genet.">
        <title>Genomic analysis of the basal lineage fungus Rhizopus oryzae reveals a whole-genome duplication.</title>
        <authorList>
            <person name="Ma L.-J."/>
            <person name="Ibrahim A.S."/>
            <person name="Skory C."/>
            <person name="Grabherr M.G."/>
            <person name="Burger G."/>
            <person name="Butler M."/>
            <person name="Elias M."/>
            <person name="Idnurm A."/>
            <person name="Lang B.F."/>
            <person name="Sone T."/>
            <person name="Abe A."/>
            <person name="Calvo S.E."/>
            <person name="Corrochano L.M."/>
            <person name="Engels R."/>
            <person name="Fu J."/>
            <person name="Hansberg W."/>
            <person name="Kim J.-M."/>
            <person name="Kodira C.D."/>
            <person name="Koehrsen M.J."/>
            <person name="Liu B."/>
            <person name="Miranda-Saavedra D."/>
            <person name="O'Leary S."/>
            <person name="Ortiz-Castellanos L."/>
            <person name="Poulter R."/>
            <person name="Rodriguez-Romero J."/>
            <person name="Ruiz-Herrera J."/>
            <person name="Shen Y.-Q."/>
            <person name="Zeng Q."/>
            <person name="Galagan J."/>
            <person name="Birren B.W."/>
            <person name="Cuomo C.A."/>
            <person name="Wickes B.L."/>
        </authorList>
    </citation>
    <scope>NUCLEOTIDE SEQUENCE [LARGE SCALE GENOMIC DNA]</scope>
    <source>
        <strain evidence="3">RA 99-880 / ATCC MYA-4621 / FGSC 9543 / NRRL 43880</strain>
    </source>
</reference>
<keyword evidence="3" id="KW-1185">Reference proteome</keyword>
<dbReference type="STRING" id="246409.I1BPQ2"/>
<dbReference type="AlphaFoldDB" id="I1BPQ2"/>
<dbReference type="VEuPathDB" id="FungiDB:RO3G_02886"/>
<dbReference type="Proteomes" id="UP000009138">
    <property type="component" value="Unassembled WGS sequence"/>
</dbReference>
<protein>
    <recommendedName>
        <fullName evidence="1">Ras-GEF domain-containing protein</fullName>
    </recommendedName>
</protein>
<evidence type="ECO:0000313" key="2">
    <source>
        <dbReference type="EMBL" id="EIE78182.1"/>
    </source>
</evidence>
<dbReference type="GO" id="GO:0007264">
    <property type="term" value="P:small GTPase-mediated signal transduction"/>
    <property type="evidence" value="ECO:0007669"/>
    <property type="project" value="InterPro"/>
</dbReference>
<dbReference type="InterPro" id="IPR036964">
    <property type="entry name" value="RASGEF_cat_dom_sf"/>
</dbReference>
<proteinExistence type="predicted"/>
<accession>I1BPQ2</accession>
<dbReference type="GeneID" id="93609858"/>
<dbReference type="InterPro" id="IPR023578">
    <property type="entry name" value="Ras_GEF_dom_sf"/>
</dbReference>
<dbReference type="RefSeq" id="XP_067513578.1">
    <property type="nucleotide sequence ID" value="XM_067657477.1"/>
</dbReference>
<evidence type="ECO:0000259" key="1">
    <source>
        <dbReference type="Pfam" id="PF00617"/>
    </source>
</evidence>
<sequence>MRYYRHKLQSIKKLPILPFLPAVLKDMTFLKENSTWLVSHPHLINFAKCRSIKQCVEKHKRWISKPYPFNLDLVQVPFLTSRTNNRLGTLDPIGQWFEARLNSHCSC</sequence>
<dbReference type="Pfam" id="PF00617">
    <property type="entry name" value="RasGEF"/>
    <property type="match status" value="1"/>
</dbReference>
<name>I1BPQ2_RHIO9</name>
<gene>
    <name evidence="2" type="ORF">RO3G_02886</name>
</gene>
<evidence type="ECO:0000313" key="3">
    <source>
        <dbReference type="Proteomes" id="UP000009138"/>
    </source>
</evidence>
<organism evidence="2 3">
    <name type="scientific">Rhizopus delemar (strain RA 99-880 / ATCC MYA-4621 / FGSC 9543 / NRRL 43880)</name>
    <name type="common">Mucormycosis agent</name>
    <name type="synonym">Rhizopus arrhizus var. delemar</name>
    <dbReference type="NCBI Taxonomy" id="246409"/>
    <lineage>
        <taxon>Eukaryota</taxon>
        <taxon>Fungi</taxon>
        <taxon>Fungi incertae sedis</taxon>
        <taxon>Mucoromycota</taxon>
        <taxon>Mucoromycotina</taxon>
        <taxon>Mucoromycetes</taxon>
        <taxon>Mucorales</taxon>
        <taxon>Mucorineae</taxon>
        <taxon>Rhizopodaceae</taxon>
        <taxon>Rhizopus</taxon>
    </lineage>
</organism>
<dbReference type="EMBL" id="CH476733">
    <property type="protein sequence ID" value="EIE78182.1"/>
    <property type="molecule type" value="Genomic_DNA"/>
</dbReference>
<dbReference type="GO" id="GO:0005085">
    <property type="term" value="F:guanyl-nucleotide exchange factor activity"/>
    <property type="evidence" value="ECO:0007669"/>
    <property type="project" value="InterPro"/>
</dbReference>
<dbReference type="InterPro" id="IPR001895">
    <property type="entry name" value="RASGEF_cat_dom"/>
</dbReference>
<dbReference type="OrthoDB" id="546434at2759"/>
<feature type="domain" description="Ras-GEF" evidence="1">
    <location>
        <begin position="2"/>
        <end position="50"/>
    </location>
</feature>